<evidence type="ECO:0000313" key="3">
    <source>
        <dbReference type="WBParaSite" id="PDA_v2.g20990.t1"/>
    </source>
</evidence>
<keyword evidence="1" id="KW-0732">Signal</keyword>
<name>A0A914PS62_9BILA</name>
<feature type="chain" id="PRO_5036998665" evidence="1">
    <location>
        <begin position="20"/>
        <end position="139"/>
    </location>
</feature>
<accession>A0A914PS62</accession>
<evidence type="ECO:0000313" key="2">
    <source>
        <dbReference type="Proteomes" id="UP000887578"/>
    </source>
</evidence>
<sequence>MFTVFSFLLLLVSINFVNADDDQWNREFLGAPSDGDGMLGLSVVLGFRSPFGCKMCNYNNNNNGYSSGSGYSAPVYGNSQYTYGRINQIQTVQRADTGSSYGNYANNYWECVNNRRGQYYYSTNLGYYVCDIRANRYGK</sequence>
<dbReference type="AlphaFoldDB" id="A0A914PS62"/>
<dbReference type="Proteomes" id="UP000887578">
    <property type="component" value="Unplaced"/>
</dbReference>
<proteinExistence type="predicted"/>
<reference evidence="3" key="1">
    <citation type="submission" date="2022-11" db="UniProtKB">
        <authorList>
            <consortium name="WormBaseParasite"/>
        </authorList>
    </citation>
    <scope>IDENTIFICATION</scope>
</reference>
<protein>
    <submittedName>
        <fullName evidence="3">Uncharacterized protein</fullName>
    </submittedName>
</protein>
<dbReference type="WBParaSite" id="PDA_v2.g20990.t1">
    <property type="protein sequence ID" value="PDA_v2.g20990.t1"/>
    <property type="gene ID" value="PDA_v2.g20990"/>
</dbReference>
<evidence type="ECO:0000256" key="1">
    <source>
        <dbReference type="SAM" id="SignalP"/>
    </source>
</evidence>
<organism evidence="2 3">
    <name type="scientific">Panagrolaimus davidi</name>
    <dbReference type="NCBI Taxonomy" id="227884"/>
    <lineage>
        <taxon>Eukaryota</taxon>
        <taxon>Metazoa</taxon>
        <taxon>Ecdysozoa</taxon>
        <taxon>Nematoda</taxon>
        <taxon>Chromadorea</taxon>
        <taxon>Rhabditida</taxon>
        <taxon>Tylenchina</taxon>
        <taxon>Panagrolaimomorpha</taxon>
        <taxon>Panagrolaimoidea</taxon>
        <taxon>Panagrolaimidae</taxon>
        <taxon>Panagrolaimus</taxon>
    </lineage>
</organism>
<feature type="signal peptide" evidence="1">
    <location>
        <begin position="1"/>
        <end position="19"/>
    </location>
</feature>
<keyword evidence="2" id="KW-1185">Reference proteome</keyword>